<dbReference type="Proteomes" id="UP000595448">
    <property type="component" value="Chromosome"/>
</dbReference>
<evidence type="ECO:0000313" key="3">
    <source>
        <dbReference type="Proteomes" id="UP000595448"/>
    </source>
</evidence>
<keyword evidence="3" id="KW-1185">Reference proteome</keyword>
<feature type="region of interest" description="Disordered" evidence="1">
    <location>
        <begin position="1"/>
        <end position="45"/>
    </location>
</feature>
<proteinExistence type="predicted"/>
<feature type="region of interest" description="Disordered" evidence="1">
    <location>
        <begin position="222"/>
        <end position="243"/>
    </location>
</feature>
<accession>A0ABX7BQF5</accession>
<reference evidence="2 3" key="1">
    <citation type="submission" date="2021-01" db="EMBL/GenBank/DDBJ databases">
        <title>Brevundimonas vitis sp. nov., an bacterium isolated from grape (Vitis vinifera).</title>
        <authorList>
            <person name="Jiang L."/>
            <person name="Lee J."/>
        </authorList>
    </citation>
    <scope>NUCLEOTIDE SEQUENCE [LARGE SCALE GENOMIC DNA]</scope>
    <source>
        <strain evidence="2 3">GRTSA-9</strain>
    </source>
</reference>
<dbReference type="EMBL" id="CP067977">
    <property type="protein sequence ID" value="QQQ19822.1"/>
    <property type="molecule type" value="Genomic_DNA"/>
</dbReference>
<organism evidence="2 3">
    <name type="scientific">Brevundimonas vitisensis</name>
    <dbReference type="NCBI Taxonomy" id="2800818"/>
    <lineage>
        <taxon>Bacteria</taxon>
        <taxon>Pseudomonadati</taxon>
        <taxon>Pseudomonadota</taxon>
        <taxon>Alphaproteobacteria</taxon>
        <taxon>Caulobacterales</taxon>
        <taxon>Caulobacteraceae</taxon>
        <taxon>Brevundimonas</taxon>
    </lineage>
</organism>
<name>A0ABX7BQF5_9CAUL</name>
<protein>
    <submittedName>
        <fullName evidence="2">Uncharacterized protein</fullName>
    </submittedName>
</protein>
<evidence type="ECO:0000256" key="1">
    <source>
        <dbReference type="SAM" id="MobiDB-lite"/>
    </source>
</evidence>
<sequence>MTERGSLKMAKGTKNRIRKGPLGGRPRQDGERYPNGRLKPPGPNARSVEVRQAFGLNKLNQRLVPLDVAHANGWISNEDYLTGLRFASLHRLAGFARPGGTVSSLLEVDVPTEVSLSVTLHAKSFFAGLPHAELVALWDRVFDRAERDPVESDQASVTAMLKWKAACSAMTLSERSEVTDVCVNDSFPQWLIQRSAGREGTAWERKRDLLLSGLGKVRQALRSPRAAEPYTAPQPSAQANGRAYTERTVYVDEETGAQVLEVERISRRAAA</sequence>
<evidence type="ECO:0000313" key="2">
    <source>
        <dbReference type="EMBL" id="QQQ19822.1"/>
    </source>
</evidence>
<dbReference type="RefSeq" id="WP_201104260.1">
    <property type="nucleotide sequence ID" value="NZ_CP067977.1"/>
</dbReference>
<gene>
    <name evidence="2" type="ORF">JIP62_06980</name>
</gene>